<dbReference type="eggNOG" id="KOG2084">
    <property type="taxonomic scope" value="Eukaryota"/>
</dbReference>
<dbReference type="Gene3D" id="1.25.40.10">
    <property type="entry name" value="Tetratricopeptide repeat domain"/>
    <property type="match status" value="1"/>
</dbReference>
<protein>
    <submittedName>
        <fullName evidence="6">GK21490</fullName>
    </submittedName>
</protein>
<gene>
    <name evidence="6" type="primary">Dwil\GK21490</name>
    <name evidence="6" type="ORF">Dwil_GK21490</name>
</gene>
<dbReference type="InterPro" id="IPR052097">
    <property type="entry name" value="SET-MYND_domain_protein"/>
</dbReference>
<dbReference type="GO" id="GO:0005634">
    <property type="term" value="C:nucleus"/>
    <property type="evidence" value="ECO:0007669"/>
    <property type="project" value="EnsemblMetazoa"/>
</dbReference>
<feature type="coiled-coil region" evidence="4">
    <location>
        <begin position="702"/>
        <end position="729"/>
    </location>
</feature>
<dbReference type="Pfam" id="PF00856">
    <property type="entry name" value="SET"/>
    <property type="match status" value="1"/>
</dbReference>
<keyword evidence="3" id="KW-0949">S-adenosyl-L-methionine</keyword>
<evidence type="ECO:0000256" key="2">
    <source>
        <dbReference type="ARBA" id="ARBA00022679"/>
    </source>
</evidence>
<evidence type="ECO:0000256" key="1">
    <source>
        <dbReference type="ARBA" id="ARBA00022603"/>
    </source>
</evidence>
<dbReference type="AlphaFoldDB" id="B4MQ48"/>
<keyword evidence="1" id="KW-0489">Methyltransferase</keyword>
<dbReference type="Gene3D" id="1.10.220.160">
    <property type="match status" value="1"/>
</dbReference>
<keyword evidence="4" id="KW-0175">Coiled coil</keyword>
<evidence type="ECO:0000256" key="3">
    <source>
        <dbReference type="ARBA" id="ARBA00022691"/>
    </source>
</evidence>
<reference evidence="6 7" key="1">
    <citation type="journal article" date="2007" name="Nature">
        <title>Evolution of genes and genomes on the Drosophila phylogeny.</title>
        <authorList>
            <consortium name="Drosophila 12 Genomes Consortium"/>
            <person name="Clark A.G."/>
            <person name="Eisen M.B."/>
            <person name="Smith D.R."/>
            <person name="Bergman C.M."/>
            <person name="Oliver B."/>
            <person name="Markow T.A."/>
            <person name="Kaufman T.C."/>
            <person name="Kellis M."/>
            <person name="Gelbart W."/>
            <person name="Iyer V.N."/>
            <person name="Pollard D.A."/>
            <person name="Sackton T.B."/>
            <person name="Larracuente A.M."/>
            <person name="Singh N.D."/>
            <person name="Abad J.P."/>
            <person name="Abt D.N."/>
            <person name="Adryan B."/>
            <person name="Aguade M."/>
            <person name="Akashi H."/>
            <person name="Anderson W.W."/>
            <person name="Aquadro C.F."/>
            <person name="Ardell D.H."/>
            <person name="Arguello R."/>
            <person name="Artieri C.G."/>
            <person name="Barbash D.A."/>
            <person name="Barker D."/>
            <person name="Barsanti P."/>
            <person name="Batterham P."/>
            <person name="Batzoglou S."/>
            <person name="Begun D."/>
            <person name="Bhutkar A."/>
            <person name="Blanco E."/>
            <person name="Bosak S.A."/>
            <person name="Bradley R.K."/>
            <person name="Brand A.D."/>
            <person name="Brent M.R."/>
            <person name="Brooks A.N."/>
            <person name="Brown R.H."/>
            <person name="Butlin R.K."/>
            <person name="Caggese C."/>
            <person name="Calvi B.R."/>
            <person name="Bernardo de Carvalho A."/>
            <person name="Caspi A."/>
            <person name="Castrezana S."/>
            <person name="Celniker S.E."/>
            <person name="Chang J.L."/>
            <person name="Chapple C."/>
            <person name="Chatterji S."/>
            <person name="Chinwalla A."/>
            <person name="Civetta A."/>
            <person name="Clifton S.W."/>
            <person name="Comeron J.M."/>
            <person name="Costello J.C."/>
            <person name="Coyne J.A."/>
            <person name="Daub J."/>
            <person name="David R.G."/>
            <person name="Delcher A.L."/>
            <person name="Delehaunty K."/>
            <person name="Do C.B."/>
            <person name="Ebling H."/>
            <person name="Edwards K."/>
            <person name="Eickbush T."/>
            <person name="Evans J.D."/>
            <person name="Filipski A."/>
            <person name="Findeiss S."/>
            <person name="Freyhult E."/>
            <person name="Fulton L."/>
            <person name="Fulton R."/>
            <person name="Garcia A.C."/>
            <person name="Gardiner A."/>
            <person name="Garfield D.A."/>
            <person name="Garvin B.E."/>
            <person name="Gibson G."/>
            <person name="Gilbert D."/>
            <person name="Gnerre S."/>
            <person name="Godfrey J."/>
            <person name="Good R."/>
            <person name="Gotea V."/>
            <person name="Gravely B."/>
            <person name="Greenberg A.J."/>
            <person name="Griffiths-Jones S."/>
            <person name="Gross S."/>
            <person name="Guigo R."/>
            <person name="Gustafson E.A."/>
            <person name="Haerty W."/>
            <person name="Hahn M.W."/>
            <person name="Halligan D.L."/>
            <person name="Halpern A.L."/>
            <person name="Halter G.M."/>
            <person name="Han M.V."/>
            <person name="Heger A."/>
            <person name="Hillier L."/>
            <person name="Hinrichs A.S."/>
            <person name="Holmes I."/>
            <person name="Hoskins R.A."/>
            <person name="Hubisz M.J."/>
            <person name="Hultmark D."/>
            <person name="Huntley M.A."/>
            <person name="Jaffe D.B."/>
            <person name="Jagadeeshan S."/>
            <person name="Jeck W.R."/>
            <person name="Johnson J."/>
            <person name="Jones C.D."/>
            <person name="Jordan W.C."/>
            <person name="Karpen G.H."/>
            <person name="Kataoka E."/>
            <person name="Keightley P.D."/>
            <person name="Kheradpour P."/>
            <person name="Kirkness E.F."/>
            <person name="Koerich L.B."/>
            <person name="Kristiansen K."/>
            <person name="Kudrna D."/>
            <person name="Kulathinal R.J."/>
            <person name="Kumar S."/>
            <person name="Kwok R."/>
            <person name="Lander E."/>
            <person name="Langley C.H."/>
            <person name="Lapoint R."/>
            <person name="Lazzaro B.P."/>
            <person name="Lee S.J."/>
            <person name="Levesque L."/>
            <person name="Li R."/>
            <person name="Lin C.F."/>
            <person name="Lin M.F."/>
            <person name="Lindblad-Toh K."/>
            <person name="Llopart A."/>
            <person name="Long M."/>
            <person name="Low L."/>
            <person name="Lozovsky E."/>
            <person name="Lu J."/>
            <person name="Luo M."/>
            <person name="Machado C.A."/>
            <person name="Makalowski W."/>
            <person name="Marzo M."/>
            <person name="Matsuda M."/>
            <person name="Matzkin L."/>
            <person name="McAllister B."/>
            <person name="McBride C.S."/>
            <person name="McKernan B."/>
            <person name="McKernan K."/>
            <person name="Mendez-Lago M."/>
            <person name="Minx P."/>
            <person name="Mollenhauer M.U."/>
            <person name="Montooth K."/>
            <person name="Mount S.M."/>
            <person name="Mu X."/>
            <person name="Myers E."/>
            <person name="Negre B."/>
            <person name="Newfeld S."/>
            <person name="Nielsen R."/>
            <person name="Noor M.A."/>
            <person name="O'Grady P."/>
            <person name="Pachter L."/>
            <person name="Papaceit M."/>
            <person name="Parisi M.J."/>
            <person name="Parisi M."/>
            <person name="Parts L."/>
            <person name="Pedersen J.S."/>
            <person name="Pesole G."/>
            <person name="Phillippy A.M."/>
            <person name="Ponting C.P."/>
            <person name="Pop M."/>
            <person name="Porcelli D."/>
            <person name="Powell J.R."/>
            <person name="Prohaska S."/>
            <person name="Pruitt K."/>
            <person name="Puig M."/>
            <person name="Quesneville H."/>
            <person name="Ram K.R."/>
            <person name="Rand D."/>
            <person name="Rasmussen M.D."/>
            <person name="Reed L.K."/>
            <person name="Reenan R."/>
            <person name="Reily A."/>
            <person name="Remington K.A."/>
            <person name="Rieger T.T."/>
            <person name="Ritchie M.G."/>
            <person name="Robin C."/>
            <person name="Rogers Y.H."/>
            <person name="Rohde C."/>
            <person name="Rozas J."/>
            <person name="Rubenfield M.J."/>
            <person name="Ruiz A."/>
            <person name="Russo S."/>
            <person name="Salzberg S.L."/>
            <person name="Sanchez-Gracia A."/>
            <person name="Saranga D.J."/>
            <person name="Sato H."/>
            <person name="Schaeffer S.W."/>
            <person name="Schatz M.C."/>
            <person name="Schlenke T."/>
            <person name="Schwartz R."/>
            <person name="Segarra C."/>
            <person name="Singh R.S."/>
            <person name="Sirot L."/>
            <person name="Sirota M."/>
            <person name="Sisneros N.B."/>
            <person name="Smith C.D."/>
            <person name="Smith T.F."/>
            <person name="Spieth J."/>
            <person name="Stage D.E."/>
            <person name="Stark A."/>
            <person name="Stephan W."/>
            <person name="Strausberg R.L."/>
            <person name="Strempel S."/>
            <person name="Sturgill D."/>
            <person name="Sutton G."/>
            <person name="Sutton G.G."/>
            <person name="Tao W."/>
            <person name="Teichmann S."/>
            <person name="Tobari Y.N."/>
            <person name="Tomimura Y."/>
            <person name="Tsolas J.M."/>
            <person name="Valente V.L."/>
            <person name="Venter E."/>
            <person name="Venter J.C."/>
            <person name="Vicario S."/>
            <person name="Vieira F.G."/>
            <person name="Vilella A.J."/>
            <person name="Villasante A."/>
            <person name="Walenz B."/>
            <person name="Wang J."/>
            <person name="Wasserman M."/>
            <person name="Watts T."/>
            <person name="Wilson D."/>
            <person name="Wilson R.K."/>
            <person name="Wing R.A."/>
            <person name="Wolfner M.F."/>
            <person name="Wong A."/>
            <person name="Wong G.K."/>
            <person name="Wu C.I."/>
            <person name="Wu G."/>
            <person name="Yamamoto D."/>
            <person name="Yang H.P."/>
            <person name="Yang S.P."/>
            <person name="Yorke J.A."/>
            <person name="Yoshida K."/>
            <person name="Zdobnov E."/>
            <person name="Zhang P."/>
            <person name="Zhang Y."/>
            <person name="Zimin A.V."/>
            <person name="Baldwin J."/>
            <person name="Abdouelleil A."/>
            <person name="Abdulkadir J."/>
            <person name="Abebe A."/>
            <person name="Abera B."/>
            <person name="Abreu J."/>
            <person name="Acer S.C."/>
            <person name="Aftuck L."/>
            <person name="Alexander A."/>
            <person name="An P."/>
            <person name="Anderson E."/>
            <person name="Anderson S."/>
            <person name="Arachi H."/>
            <person name="Azer M."/>
            <person name="Bachantsang P."/>
            <person name="Barry A."/>
            <person name="Bayul T."/>
            <person name="Berlin A."/>
            <person name="Bessette D."/>
            <person name="Bloom T."/>
            <person name="Blye J."/>
            <person name="Boguslavskiy L."/>
            <person name="Bonnet C."/>
            <person name="Boukhgalter B."/>
            <person name="Bourzgui I."/>
            <person name="Brown A."/>
            <person name="Cahill P."/>
            <person name="Channer S."/>
            <person name="Cheshatsang Y."/>
            <person name="Chuda L."/>
            <person name="Citroen M."/>
            <person name="Collymore A."/>
            <person name="Cooke P."/>
            <person name="Costello M."/>
            <person name="D'Aco K."/>
            <person name="Daza R."/>
            <person name="De Haan G."/>
            <person name="DeGray S."/>
            <person name="DeMaso C."/>
            <person name="Dhargay N."/>
            <person name="Dooley K."/>
            <person name="Dooley E."/>
            <person name="Doricent M."/>
            <person name="Dorje P."/>
            <person name="Dorjee K."/>
            <person name="Dupes A."/>
            <person name="Elong R."/>
            <person name="Falk J."/>
            <person name="Farina A."/>
            <person name="Faro S."/>
            <person name="Ferguson D."/>
            <person name="Fisher S."/>
            <person name="Foley C.D."/>
            <person name="Franke A."/>
            <person name="Friedrich D."/>
            <person name="Gadbois L."/>
            <person name="Gearin G."/>
            <person name="Gearin C.R."/>
            <person name="Giannoukos G."/>
            <person name="Goode T."/>
            <person name="Graham J."/>
            <person name="Grandbois E."/>
            <person name="Grewal S."/>
            <person name="Gyaltsen K."/>
            <person name="Hafez N."/>
            <person name="Hagos B."/>
            <person name="Hall J."/>
            <person name="Henson C."/>
            <person name="Hollinger A."/>
            <person name="Honan T."/>
            <person name="Huard M.D."/>
            <person name="Hughes L."/>
            <person name="Hurhula B."/>
            <person name="Husby M.E."/>
            <person name="Kamat A."/>
            <person name="Kanga B."/>
            <person name="Kashin S."/>
            <person name="Khazanovich D."/>
            <person name="Kisner P."/>
            <person name="Lance K."/>
            <person name="Lara M."/>
            <person name="Lee W."/>
            <person name="Lennon N."/>
            <person name="Letendre F."/>
            <person name="LeVine R."/>
            <person name="Lipovsky A."/>
            <person name="Liu X."/>
            <person name="Liu J."/>
            <person name="Liu S."/>
            <person name="Lokyitsang T."/>
            <person name="Lokyitsang Y."/>
            <person name="Lubonja R."/>
            <person name="Lui A."/>
            <person name="MacDonald P."/>
            <person name="Magnisalis V."/>
            <person name="Maru K."/>
            <person name="Matthews C."/>
            <person name="McCusker W."/>
            <person name="McDonough S."/>
            <person name="Mehta T."/>
            <person name="Meldrim J."/>
            <person name="Meneus L."/>
            <person name="Mihai O."/>
            <person name="Mihalev A."/>
            <person name="Mihova T."/>
            <person name="Mittelman R."/>
            <person name="Mlenga V."/>
            <person name="Montmayeur A."/>
            <person name="Mulrain L."/>
            <person name="Navidi A."/>
            <person name="Naylor J."/>
            <person name="Negash T."/>
            <person name="Nguyen T."/>
            <person name="Nguyen N."/>
            <person name="Nicol R."/>
            <person name="Norbu C."/>
            <person name="Norbu N."/>
            <person name="Novod N."/>
            <person name="O'Neill B."/>
            <person name="Osman S."/>
            <person name="Markiewicz E."/>
            <person name="Oyono O.L."/>
            <person name="Patti C."/>
            <person name="Phunkhang P."/>
            <person name="Pierre F."/>
            <person name="Priest M."/>
            <person name="Raghuraman S."/>
            <person name="Rege F."/>
            <person name="Reyes R."/>
            <person name="Rise C."/>
            <person name="Rogov P."/>
            <person name="Ross K."/>
            <person name="Ryan E."/>
            <person name="Settipalli S."/>
            <person name="Shea T."/>
            <person name="Sherpa N."/>
            <person name="Shi L."/>
            <person name="Shih D."/>
            <person name="Sparrow T."/>
            <person name="Spaulding J."/>
            <person name="Stalker J."/>
            <person name="Stange-Thomann N."/>
            <person name="Stavropoulos S."/>
            <person name="Stone C."/>
            <person name="Strader C."/>
            <person name="Tesfaye S."/>
            <person name="Thomson T."/>
            <person name="Thoulutsang Y."/>
            <person name="Thoulutsang D."/>
            <person name="Topham K."/>
            <person name="Topping I."/>
            <person name="Tsamla T."/>
            <person name="Vassiliev H."/>
            <person name="Vo A."/>
            <person name="Wangchuk T."/>
            <person name="Wangdi T."/>
            <person name="Weiand M."/>
            <person name="Wilkinson J."/>
            <person name="Wilson A."/>
            <person name="Yadav S."/>
            <person name="Young G."/>
            <person name="Yu Q."/>
            <person name="Zembek L."/>
            <person name="Zhong D."/>
            <person name="Zimmer A."/>
            <person name="Zwirko Z."/>
            <person name="Jaffe D.B."/>
            <person name="Alvarez P."/>
            <person name="Brockman W."/>
            <person name="Butler J."/>
            <person name="Chin C."/>
            <person name="Gnerre S."/>
            <person name="Grabherr M."/>
            <person name="Kleber M."/>
            <person name="Mauceli E."/>
            <person name="MacCallum I."/>
        </authorList>
    </citation>
    <scope>NUCLEOTIDE SEQUENCE [LARGE SCALE GENOMIC DNA]</scope>
    <source>
        <strain evidence="7">Tucson 14030-0811.24</strain>
    </source>
</reference>
<keyword evidence="2" id="KW-0808">Transferase</keyword>
<dbReference type="OMA" id="RQAHCAW"/>
<evidence type="ECO:0000313" key="6">
    <source>
        <dbReference type="EMBL" id="EDW74237.1"/>
    </source>
</evidence>
<dbReference type="PROSITE" id="PS50280">
    <property type="entry name" value="SET"/>
    <property type="match status" value="1"/>
</dbReference>
<keyword evidence="7" id="KW-1185">Reference proteome</keyword>
<dbReference type="GO" id="GO:0032259">
    <property type="term" value="P:methylation"/>
    <property type="evidence" value="ECO:0007669"/>
    <property type="project" value="UniProtKB-KW"/>
</dbReference>
<dbReference type="SUPFAM" id="SSF82199">
    <property type="entry name" value="SET domain"/>
    <property type="match status" value="1"/>
</dbReference>
<dbReference type="GO" id="GO:0042826">
    <property type="term" value="F:histone deacetylase binding"/>
    <property type="evidence" value="ECO:0007669"/>
    <property type="project" value="TreeGrafter"/>
</dbReference>
<dbReference type="GO" id="GO:0005737">
    <property type="term" value="C:cytoplasm"/>
    <property type="evidence" value="ECO:0007669"/>
    <property type="project" value="EnsemblMetazoa"/>
</dbReference>
<name>B4MQ48_DROWI</name>
<dbReference type="SMR" id="B4MQ48"/>
<proteinExistence type="predicted"/>
<dbReference type="SUPFAM" id="SSF144232">
    <property type="entry name" value="HIT/MYND zinc finger-like"/>
    <property type="match status" value="1"/>
</dbReference>
<dbReference type="GO" id="GO:0008276">
    <property type="term" value="F:protein methyltransferase activity"/>
    <property type="evidence" value="ECO:0007669"/>
    <property type="project" value="UniProtKB-ARBA"/>
</dbReference>
<dbReference type="InterPro" id="IPR011990">
    <property type="entry name" value="TPR-like_helical_dom_sf"/>
</dbReference>
<dbReference type="GO" id="GO:0008170">
    <property type="term" value="F:N-methyltransferase activity"/>
    <property type="evidence" value="ECO:0007669"/>
    <property type="project" value="UniProtKB-ARBA"/>
</dbReference>
<evidence type="ECO:0000313" key="7">
    <source>
        <dbReference type="Proteomes" id="UP000007798"/>
    </source>
</evidence>
<dbReference type="GO" id="GO:0042051">
    <property type="term" value="P:compound eye photoreceptor development"/>
    <property type="evidence" value="ECO:0007669"/>
    <property type="project" value="EnsemblMetazoa"/>
</dbReference>
<dbReference type="InterPro" id="IPR001214">
    <property type="entry name" value="SET_dom"/>
</dbReference>
<dbReference type="STRING" id="7260.B4MQ48"/>
<dbReference type="FunCoup" id="B4MQ48">
    <property type="interactions" value="303"/>
</dbReference>
<dbReference type="Gene3D" id="2.170.270.10">
    <property type="entry name" value="SET domain"/>
    <property type="match status" value="2"/>
</dbReference>
<accession>B4MQ48</accession>
<dbReference type="InParanoid" id="B4MQ48"/>
<dbReference type="Gene3D" id="6.10.140.2220">
    <property type="match status" value="1"/>
</dbReference>
<dbReference type="GO" id="GO:0008757">
    <property type="term" value="F:S-adenosylmethionine-dependent methyltransferase activity"/>
    <property type="evidence" value="ECO:0007669"/>
    <property type="project" value="UniProtKB-ARBA"/>
</dbReference>
<dbReference type="InterPro" id="IPR046341">
    <property type="entry name" value="SET_dom_sf"/>
</dbReference>
<dbReference type="PANTHER" id="PTHR46165">
    <property type="entry name" value="SET AND MYND DOMAIN-CONTAINING PROTEIN 4"/>
    <property type="match status" value="1"/>
</dbReference>
<feature type="coiled-coil region" evidence="4">
    <location>
        <begin position="157"/>
        <end position="210"/>
    </location>
</feature>
<evidence type="ECO:0000259" key="5">
    <source>
        <dbReference type="PROSITE" id="PS50280"/>
    </source>
</evidence>
<dbReference type="EMBL" id="CH963849">
    <property type="protein sequence ID" value="EDW74237.1"/>
    <property type="molecule type" value="Genomic_DNA"/>
</dbReference>
<organism evidence="7">
    <name type="scientific">Drosophila willistoni</name>
    <name type="common">Fruit fly</name>
    <dbReference type="NCBI Taxonomy" id="7260"/>
    <lineage>
        <taxon>Eukaryota</taxon>
        <taxon>Metazoa</taxon>
        <taxon>Ecdysozoa</taxon>
        <taxon>Arthropoda</taxon>
        <taxon>Hexapoda</taxon>
        <taxon>Insecta</taxon>
        <taxon>Pterygota</taxon>
        <taxon>Neoptera</taxon>
        <taxon>Endopterygota</taxon>
        <taxon>Diptera</taxon>
        <taxon>Brachycera</taxon>
        <taxon>Muscomorpha</taxon>
        <taxon>Ephydroidea</taxon>
        <taxon>Drosophilidae</taxon>
        <taxon>Drosophila</taxon>
        <taxon>Sophophora</taxon>
    </lineage>
</organism>
<evidence type="ECO:0000256" key="4">
    <source>
        <dbReference type="SAM" id="Coils"/>
    </source>
</evidence>
<dbReference type="HOGENOM" id="CLU_021727_0_0_1"/>
<feature type="domain" description="SET" evidence="5">
    <location>
        <begin position="215"/>
        <end position="518"/>
    </location>
</feature>
<dbReference type="PANTHER" id="PTHR46165:SF2">
    <property type="entry name" value="SET AND MYND DOMAIN-CONTAINING PROTEIN 4"/>
    <property type="match status" value="1"/>
</dbReference>
<dbReference type="Proteomes" id="UP000007798">
    <property type="component" value="Unassembled WGS sequence"/>
</dbReference>
<dbReference type="PhylomeDB" id="B4MQ48"/>
<sequence>MDQLAKVFSLQEQLVDFKGPYKNELATIKLLHEPTKKQHFQQLTKQLLAHLEKEEQNQRHDHQSCQEEARLLREEGNRIYKAMSNQNRLLEACRLYTKAIFKAESAYDELCLAFANRGMALQEFGYYQEAYDDCCHALEFGYNQKLQHKIVIRLAYCAAKLKNIEDLERHLECLREKDLNDGYIKQLLELEEILTDLQESKDTANKQTQKEEHLDKQEIIIDSNCDNRYMIAKNNIAAHEVIFQEMASAFVPIEDNIICHQCATSFMCAPIPCPHCHHRVIYCSRACRQSHLYIHQYECAAYRLNLLQMLGVSHLAMRLVLTYLPEILTHFTQDSNTLETWTKLLELNQKGHSKVDPLRPQYATSLGMISHLNKVSPNELMYYALSANLLQVYLEKHTKFFEQFPLNKRQDSKIIVSALILRHAGQLLVNGHVGYALSFSLDLPLLEPSIWQSTWRLKLGCLHKLSQIKLTTAMNLPYLSLCNHACDPSIRTKFDGRQIIVYASKNIKAGDEIFNCYTQDYNNSLRQERTEHLQDVYKFQCRCTKCMKSDYDEAYLNYHQYKCESCGKWFAPTNLNWWLESDLEVAIDCTHCKVQQVFPWYQQFFQLLENIHDKSSRQLLYKSFYQLNNCLLDHNSLKLNMAGELIEACFKAREDGYSLDTEDYLNLEKVIRQQLLAVSVQKGSHSLNYLGKMTYLWDLMALKKCKLDKEELETMLKLLENLAREIRDIFINYYNDFIEQQQQCK</sequence>
<dbReference type="SUPFAM" id="SSF48452">
    <property type="entry name" value="TPR-like"/>
    <property type="match status" value="1"/>
</dbReference>